<dbReference type="GO" id="GO:0016158">
    <property type="term" value="F:inositol hexakisphosphate 3-phosphatase activity"/>
    <property type="evidence" value="ECO:0007669"/>
    <property type="project" value="InterPro"/>
</dbReference>
<dbReference type="Pfam" id="PF02333">
    <property type="entry name" value="Phytase"/>
    <property type="match status" value="1"/>
</dbReference>
<dbReference type="Proteomes" id="UP000316727">
    <property type="component" value="Unassembled WGS sequence"/>
</dbReference>
<evidence type="ECO:0000313" key="3">
    <source>
        <dbReference type="Proteomes" id="UP000316727"/>
    </source>
</evidence>
<dbReference type="SUPFAM" id="SSF49785">
    <property type="entry name" value="Galactose-binding domain-like"/>
    <property type="match status" value="1"/>
</dbReference>
<dbReference type="PROSITE" id="PS51662">
    <property type="entry name" value="BP_PHYTASE"/>
    <property type="match status" value="1"/>
</dbReference>
<evidence type="ECO:0000313" key="2">
    <source>
        <dbReference type="EMBL" id="TPE42500.1"/>
    </source>
</evidence>
<sequence>MPYTISLPLAFLVSLLASLLQPQKTALEEPAPVEPLYVTERVQYDSEDAAIWINQANPEESLLLGTDKEADGALYVFNLRGEIIEDKVVRGLARPNNVDVAYGLELQGTKRDIAVLTERFAHKLRIYALPEMEPIDNGGIEVFAGEEPENEPMGIALYTSSSDSSIYAIVSRKSGPTDGTYLWQYLLQDDGQGNVQGTLVRKFGNYSGKQEIEAVAVDNELGYVYYSDERVGVRKYYADPDSSSDELALFGTSSFAGDQEGIALYKATDSTGFILVSDQQANQLHVYPREGTSSNPHEHPLLREIPIAANATDGLEATSIALPPDFLQGAVVAMSEEETYHFYRWQDIWGDAQPPQDTAFTAQEIIPFNATWKYLDNGSDQDTAWRQPAFDDTGWSSGAGKFGYGIPDANSQLTYGKNKSKKYITTYFRKTFELPDAAAIDSFQGQVKRDDGVIVYLNGQEVYRDNMPSGSVTYTTRAAGTSGGDDGATAVPFSVPPNAFVSGSNTLAVEIHQASPSSSDIAFDLQLLGYTATPGIGDTLNSDSTLLGFGLSATSAAFDKLEAYPNPFSQNITVNFKTKESTAYELWLADSSGKRVGNLRSGTALKGENQHITLKATGLMPGLYFVIVQTEQGSFAVRVLHTK</sequence>
<dbReference type="InterPro" id="IPR026444">
    <property type="entry name" value="Secre_tail"/>
</dbReference>
<feature type="domain" description="BPP" evidence="1">
    <location>
        <begin position="23"/>
        <end position="353"/>
    </location>
</feature>
<dbReference type="SUPFAM" id="SSF50956">
    <property type="entry name" value="Thermostable phytase (3-phytase)"/>
    <property type="match status" value="1"/>
</dbReference>
<name>A0A501W2J2_9BACT</name>
<dbReference type="InterPro" id="IPR008979">
    <property type="entry name" value="Galactose-bd-like_sf"/>
</dbReference>
<dbReference type="OrthoDB" id="8696437at2"/>
<dbReference type="InterPro" id="IPR003431">
    <property type="entry name" value="B-propeller_Phytase"/>
</dbReference>
<keyword evidence="3" id="KW-1185">Reference proteome</keyword>
<reference evidence="2 3" key="1">
    <citation type="submission" date="2019-06" db="EMBL/GenBank/DDBJ databases">
        <title>A novel bacterium of genus Pontibacter, isolated from marine sediment.</title>
        <authorList>
            <person name="Huang H."/>
            <person name="Mo K."/>
            <person name="Hu Y."/>
        </authorList>
    </citation>
    <scope>NUCLEOTIDE SEQUENCE [LARGE SCALE GENOMIC DNA]</scope>
    <source>
        <strain evidence="2 3">HB172049</strain>
    </source>
</reference>
<dbReference type="EMBL" id="VFRQ01000012">
    <property type="protein sequence ID" value="TPE42500.1"/>
    <property type="molecule type" value="Genomic_DNA"/>
</dbReference>
<proteinExistence type="predicted"/>
<gene>
    <name evidence="2" type="ORF">FJM65_18030</name>
</gene>
<evidence type="ECO:0000259" key="1">
    <source>
        <dbReference type="PROSITE" id="PS51662"/>
    </source>
</evidence>
<dbReference type="NCBIfam" id="TIGR04183">
    <property type="entry name" value="Por_Secre_tail"/>
    <property type="match status" value="1"/>
</dbReference>
<dbReference type="AlphaFoldDB" id="A0A501W2J2"/>
<protein>
    <submittedName>
        <fullName evidence="2">Phytase</fullName>
    </submittedName>
</protein>
<accession>A0A501W2J2</accession>
<comment type="caution">
    <text evidence="2">The sequence shown here is derived from an EMBL/GenBank/DDBJ whole genome shotgun (WGS) entry which is preliminary data.</text>
</comment>
<dbReference type="RefSeq" id="WP_140623288.1">
    <property type="nucleotide sequence ID" value="NZ_VFRQ01000012.1"/>
</dbReference>
<organism evidence="2 3">
    <name type="scientific">Pontibacter mangrovi</name>
    <dbReference type="NCBI Taxonomy" id="2589816"/>
    <lineage>
        <taxon>Bacteria</taxon>
        <taxon>Pseudomonadati</taxon>
        <taxon>Bacteroidota</taxon>
        <taxon>Cytophagia</taxon>
        <taxon>Cytophagales</taxon>
        <taxon>Hymenobacteraceae</taxon>
        <taxon>Pontibacter</taxon>
    </lineage>
</organism>
<dbReference type="Pfam" id="PF18962">
    <property type="entry name" value="Por_Secre_tail"/>
    <property type="match status" value="1"/>
</dbReference>
<dbReference type="InterPro" id="IPR011042">
    <property type="entry name" value="6-blade_b-propeller_TolB-like"/>
</dbReference>
<dbReference type="Gene3D" id="2.60.120.260">
    <property type="entry name" value="Galactose-binding domain-like"/>
    <property type="match status" value="1"/>
</dbReference>
<dbReference type="Gene3D" id="2.120.10.30">
    <property type="entry name" value="TolB, C-terminal domain"/>
    <property type="match status" value="1"/>
</dbReference>